<dbReference type="Ensembl" id="ENSPKIT00000025053.1">
    <property type="protein sequence ID" value="ENSPKIP00000001141.1"/>
    <property type="gene ID" value="ENSPKIG00000019546.1"/>
</dbReference>
<sequence length="155" mass="18045">MFRFLRFFTMNLILFSPERRAKDTVTQFMEDVTVYEGMRGTLDCGYDTTATPYLSWYKQYPNESTKYLLRWRSVPNPKPRMSPKVDKENKRVDLELSSTEVTDSAVYYCALRPTVTGNSLTEYSGNFLAYLSHTVGYLAGSRQKIWDREPKRSTG</sequence>
<keyword evidence="8" id="KW-1185">Reference proteome</keyword>
<feature type="domain" description="Ig-like" evidence="6">
    <location>
        <begin position="17"/>
        <end position="121"/>
    </location>
</feature>
<evidence type="ECO:0000256" key="1">
    <source>
        <dbReference type="ARBA" id="ARBA00022729"/>
    </source>
</evidence>
<dbReference type="InterPro" id="IPR003599">
    <property type="entry name" value="Ig_sub"/>
</dbReference>
<dbReference type="InterPro" id="IPR013106">
    <property type="entry name" value="Ig_V-set"/>
</dbReference>
<evidence type="ECO:0000256" key="3">
    <source>
        <dbReference type="ARBA" id="ARBA00023170"/>
    </source>
</evidence>
<dbReference type="InterPro" id="IPR007110">
    <property type="entry name" value="Ig-like_dom"/>
</dbReference>
<keyword evidence="5" id="KW-1279">T cell receptor</keyword>
<dbReference type="GO" id="GO:0042101">
    <property type="term" value="C:T cell receptor complex"/>
    <property type="evidence" value="ECO:0007669"/>
    <property type="project" value="UniProtKB-KW"/>
</dbReference>
<organism evidence="7 8">
    <name type="scientific">Paramormyrops kingsleyae</name>
    <dbReference type="NCBI Taxonomy" id="1676925"/>
    <lineage>
        <taxon>Eukaryota</taxon>
        <taxon>Metazoa</taxon>
        <taxon>Chordata</taxon>
        <taxon>Craniata</taxon>
        <taxon>Vertebrata</taxon>
        <taxon>Euteleostomi</taxon>
        <taxon>Actinopterygii</taxon>
        <taxon>Neopterygii</taxon>
        <taxon>Teleostei</taxon>
        <taxon>Osteoglossocephala</taxon>
        <taxon>Osteoglossomorpha</taxon>
        <taxon>Osteoglossiformes</taxon>
        <taxon>Mormyridae</taxon>
        <taxon>Paramormyrops</taxon>
    </lineage>
</organism>
<evidence type="ECO:0000256" key="5">
    <source>
        <dbReference type="ARBA" id="ARBA00043266"/>
    </source>
</evidence>
<dbReference type="Gene3D" id="2.60.40.10">
    <property type="entry name" value="Immunoglobulins"/>
    <property type="match status" value="1"/>
</dbReference>
<dbReference type="Proteomes" id="UP000261540">
    <property type="component" value="Unplaced"/>
</dbReference>
<dbReference type="GO" id="GO:0002250">
    <property type="term" value="P:adaptive immune response"/>
    <property type="evidence" value="ECO:0007669"/>
    <property type="project" value="UniProtKB-KW"/>
</dbReference>
<dbReference type="PANTHER" id="PTHR19367">
    <property type="entry name" value="T-CELL RECEPTOR ALPHA CHAIN V REGION"/>
    <property type="match status" value="1"/>
</dbReference>
<dbReference type="PROSITE" id="PS50835">
    <property type="entry name" value="IG_LIKE"/>
    <property type="match status" value="1"/>
</dbReference>
<dbReference type="PANTHER" id="PTHR19367:SF18">
    <property type="entry name" value="T CELL RECEPTOR ALPHA VARIABLE 16"/>
    <property type="match status" value="1"/>
</dbReference>
<keyword evidence="4" id="KW-0393">Immunoglobulin domain</keyword>
<dbReference type="SUPFAM" id="SSF48726">
    <property type="entry name" value="Immunoglobulin"/>
    <property type="match status" value="1"/>
</dbReference>
<keyword evidence="5" id="KW-0391">Immunity</keyword>
<keyword evidence="2" id="KW-1064">Adaptive immunity</keyword>
<name>A0A3B3Q6V9_9TELE</name>
<dbReference type="GeneTree" id="ENSGT01030000234557"/>
<dbReference type="AlphaFoldDB" id="A0A3B3Q6V9"/>
<proteinExistence type="predicted"/>
<reference evidence="7" key="1">
    <citation type="submission" date="2025-08" db="UniProtKB">
        <authorList>
            <consortium name="Ensembl"/>
        </authorList>
    </citation>
    <scope>IDENTIFICATION</scope>
</reference>
<evidence type="ECO:0000256" key="4">
    <source>
        <dbReference type="ARBA" id="ARBA00023319"/>
    </source>
</evidence>
<dbReference type="SMART" id="SM00409">
    <property type="entry name" value="IG"/>
    <property type="match status" value="1"/>
</dbReference>
<dbReference type="InterPro" id="IPR051287">
    <property type="entry name" value="TCR_variable_region"/>
</dbReference>
<dbReference type="InterPro" id="IPR036179">
    <property type="entry name" value="Ig-like_dom_sf"/>
</dbReference>
<evidence type="ECO:0000259" key="6">
    <source>
        <dbReference type="PROSITE" id="PS50835"/>
    </source>
</evidence>
<evidence type="ECO:0000256" key="2">
    <source>
        <dbReference type="ARBA" id="ARBA00023130"/>
    </source>
</evidence>
<reference evidence="7" key="2">
    <citation type="submission" date="2025-09" db="UniProtKB">
        <authorList>
            <consortium name="Ensembl"/>
        </authorList>
    </citation>
    <scope>IDENTIFICATION</scope>
</reference>
<dbReference type="Pfam" id="PF07686">
    <property type="entry name" value="V-set"/>
    <property type="match status" value="1"/>
</dbReference>
<dbReference type="STRING" id="1676925.ENSPKIP00000001141"/>
<evidence type="ECO:0000313" key="7">
    <source>
        <dbReference type="Ensembl" id="ENSPKIP00000001141.1"/>
    </source>
</evidence>
<evidence type="ECO:0000313" key="8">
    <source>
        <dbReference type="Proteomes" id="UP000261540"/>
    </source>
</evidence>
<dbReference type="SMART" id="SM00406">
    <property type="entry name" value="IGv"/>
    <property type="match status" value="1"/>
</dbReference>
<keyword evidence="1" id="KW-0732">Signal</keyword>
<accession>A0A3B3Q6V9</accession>
<dbReference type="InterPro" id="IPR013783">
    <property type="entry name" value="Ig-like_fold"/>
</dbReference>
<protein>
    <recommendedName>
        <fullName evidence="6">Ig-like domain-containing protein</fullName>
    </recommendedName>
</protein>
<keyword evidence="3" id="KW-0675">Receptor</keyword>